<evidence type="ECO:0000313" key="3">
    <source>
        <dbReference type="EMBL" id="GES82952.1"/>
    </source>
</evidence>
<dbReference type="AlphaFoldDB" id="A0A2Z6Q5B4"/>
<dbReference type="Proteomes" id="UP000247702">
    <property type="component" value="Unassembled WGS sequence"/>
</dbReference>
<evidence type="ECO:0000313" key="2">
    <source>
        <dbReference type="EMBL" id="GBB83372.1"/>
    </source>
</evidence>
<gene>
    <name evidence="3" type="ORF">RCL2_001012900</name>
    <name evidence="2" type="ORF">RclHR1_01010013</name>
</gene>
<dbReference type="EMBL" id="BEXD01000014">
    <property type="protein sequence ID" value="GBB83372.1"/>
    <property type="molecule type" value="Genomic_DNA"/>
</dbReference>
<protein>
    <submittedName>
        <fullName evidence="3">Protein PLANT CADMIUM RESISTANCE 3-like</fullName>
    </submittedName>
</protein>
<dbReference type="InterPro" id="IPR006461">
    <property type="entry name" value="PLAC_motif_containing"/>
</dbReference>
<dbReference type="NCBIfam" id="TIGR01571">
    <property type="entry name" value="A_thal_Cys_rich"/>
    <property type="match status" value="1"/>
</dbReference>
<keyword evidence="1" id="KW-1133">Transmembrane helix</keyword>
<dbReference type="OrthoDB" id="2416592at2759"/>
<reference evidence="3" key="2">
    <citation type="submission" date="2019-10" db="EMBL/GenBank/DDBJ databases">
        <title>Conservation and host-specific expression of non-tandemly repeated heterogenous ribosome RNA gene in arbuscular mycorrhizal fungi.</title>
        <authorList>
            <person name="Maeda T."/>
            <person name="Kobayashi Y."/>
            <person name="Nakagawa T."/>
            <person name="Ezawa T."/>
            <person name="Yamaguchi K."/>
            <person name="Bino T."/>
            <person name="Nishimoto Y."/>
            <person name="Shigenobu S."/>
            <person name="Kawaguchi M."/>
        </authorList>
    </citation>
    <scope>NUCLEOTIDE SEQUENCE</scope>
    <source>
        <strain evidence="3">HR1</strain>
    </source>
</reference>
<organism evidence="2 4">
    <name type="scientific">Rhizophagus clarus</name>
    <dbReference type="NCBI Taxonomy" id="94130"/>
    <lineage>
        <taxon>Eukaryota</taxon>
        <taxon>Fungi</taxon>
        <taxon>Fungi incertae sedis</taxon>
        <taxon>Mucoromycota</taxon>
        <taxon>Glomeromycotina</taxon>
        <taxon>Glomeromycetes</taxon>
        <taxon>Glomerales</taxon>
        <taxon>Glomeraceae</taxon>
        <taxon>Rhizophagus</taxon>
    </lineage>
</organism>
<reference evidence="2 4" key="1">
    <citation type="submission" date="2017-11" db="EMBL/GenBank/DDBJ databases">
        <title>The genome of Rhizophagus clarus HR1 reveals common genetic basis of auxotrophy among arbuscular mycorrhizal fungi.</title>
        <authorList>
            <person name="Kobayashi Y."/>
        </authorList>
    </citation>
    <scope>NUCLEOTIDE SEQUENCE [LARGE SCALE GENOMIC DNA]</scope>
    <source>
        <strain evidence="2 4">HR1</strain>
    </source>
</reference>
<keyword evidence="1" id="KW-0472">Membrane</keyword>
<keyword evidence="4" id="KW-1185">Reference proteome</keyword>
<keyword evidence="1" id="KW-0812">Transmembrane</keyword>
<dbReference type="Proteomes" id="UP000615446">
    <property type="component" value="Unassembled WGS sequence"/>
</dbReference>
<name>A0A2Z6Q5B4_9GLOM</name>
<evidence type="ECO:0000313" key="4">
    <source>
        <dbReference type="Proteomes" id="UP000247702"/>
    </source>
</evidence>
<accession>A0A2Z6Q5B4</accession>
<comment type="caution">
    <text evidence="2">The sequence shown here is derived from an EMBL/GenBank/DDBJ whole genome shotgun (WGS) entry which is preliminary data.</text>
</comment>
<evidence type="ECO:0000256" key="1">
    <source>
        <dbReference type="SAM" id="Phobius"/>
    </source>
</evidence>
<feature type="transmembrane region" description="Helical" evidence="1">
    <location>
        <begin position="56"/>
        <end position="78"/>
    </location>
</feature>
<dbReference type="Pfam" id="PF04749">
    <property type="entry name" value="PLAC8"/>
    <property type="match status" value="1"/>
</dbReference>
<dbReference type="STRING" id="94130.A0A2Z6Q5B4"/>
<dbReference type="EMBL" id="BLAL01000065">
    <property type="protein sequence ID" value="GES82952.1"/>
    <property type="molecule type" value="Genomic_DNA"/>
</dbReference>
<proteinExistence type="predicted"/>
<dbReference type="PANTHER" id="PTHR15907">
    <property type="entry name" value="DUF614 FAMILY PROTEIN-RELATED"/>
    <property type="match status" value="1"/>
</dbReference>
<sequence length="119" mass="13260">MSYAPTQQMQHMSQPASNNQSREWKHGLFSCFDDCGLCITTTFCPCITFGKNAEKLGGSCCCCCLVYSFSSCIAWILGTSKRGEIRVKYGIRGNTCEDCCTHLFCHCCALIQEAQQLKE</sequence>